<dbReference type="Gene3D" id="3.30.160.60">
    <property type="entry name" value="Classic Zinc Finger"/>
    <property type="match status" value="1"/>
</dbReference>
<evidence type="ECO:0000256" key="1">
    <source>
        <dbReference type="PROSITE-ProRule" id="PRU00042"/>
    </source>
</evidence>
<dbReference type="EMBL" id="JBBCAQ010000014">
    <property type="protein sequence ID" value="KAK7598090.1"/>
    <property type="molecule type" value="Genomic_DNA"/>
</dbReference>
<dbReference type="SMART" id="SM00355">
    <property type="entry name" value="ZnF_C2H2"/>
    <property type="match status" value="1"/>
</dbReference>
<feature type="region of interest" description="Disordered" evidence="2">
    <location>
        <begin position="40"/>
        <end position="99"/>
    </location>
</feature>
<evidence type="ECO:0000259" key="3">
    <source>
        <dbReference type="PROSITE" id="PS50157"/>
    </source>
</evidence>
<dbReference type="GO" id="GO:0008270">
    <property type="term" value="F:zinc ion binding"/>
    <property type="evidence" value="ECO:0007669"/>
    <property type="project" value="UniProtKB-KW"/>
</dbReference>
<name>A0AAN9TJU3_9HEMI</name>
<proteinExistence type="predicted"/>
<dbReference type="PROSITE" id="PS00028">
    <property type="entry name" value="ZINC_FINGER_C2H2_1"/>
    <property type="match status" value="1"/>
</dbReference>
<dbReference type="PROSITE" id="PS50157">
    <property type="entry name" value="ZINC_FINGER_C2H2_2"/>
    <property type="match status" value="1"/>
</dbReference>
<evidence type="ECO:0000256" key="2">
    <source>
        <dbReference type="SAM" id="MobiDB-lite"/>
    </source>
</evidence>
<dbReference type="Proteomes" id="UP001367676">
    <property type="component" value="Unassembled WGS sequence"/>
</dbReference>
<keyword evidence="1" id="KW-0863">Zinc-finger</keyword>
<gene>
    <name evidence="4" type="ORF">V9T40_006325</name>
</gene>
<dbReference type="InterPro" id="IPR013087">
    <property type="entry name" value="Znf_C2H2_type"/>
</dbReference>
<evidence type="ECO:0000313" key="4">
    <source>
        <dbReference type="EMBL" id="KAK7598090.1"/>
    </source>
</evidence>
<keyword evidence="1" id="KW-0479">Metal-binding</keyword>
<feature type="compositionally biased region" description="Basic and acidic residues" evidence="2">
    <location>
        <begin position="46"/>
        <end position="64"/>
    </location>
</feature>
<feature type="domain" description="C2H2-type" evidence="3">
    <location>
        <begin position="25"/>
        <end position="52"/>
    </location>
</feature>
<evidence type="ECO:0000313" key="5">
    <source>
        <dbReference type="Proteomes" id="UP001367676"/>
    </source>
</evidence>
<keyword evidence="1" id="KW-0862">Zinc</keyword>
<dbReference type="AlphaFoldDB" id="A0AAN9TJU3"/>
<organism evidence="4 5">
    <name type="scientific">Parthenolecanium corni</name>
    <dbReference type="NCBI Taxonomy" id="536013"/>
    <lineage>
        <taxon>Eukaryota</taxon>
        <taxon>Metazoa</taxon>
        <taxon>Ecdysozoa</taxon>
        <taxon>Arthropoda</taxon>
        <taxon>Hexapoda</taxon>
        <taxon>Insecta</taxon>
        <taxon>Pterygota</taxon>
        <taxon>Neoptera</taxon>
        <taxon>Paraneoptera</taxon>
        <taxon>Hemiptera</taxon>
        <taxon>Sternorrhyncha</taxon>
        <taxon>Coccoidea</taxon>
        <taxon>Coccidae</taxon>
        <taxon>Parthenolecanium</taxon>
    </lineage>
</organism>
<dbReference type="InterPro" id="IPR036236">
    <property type="entry name" value="Znf_C2H2_sf"/>
</dbReference>
<accession>A0AAN9TJU3</accession>
<comment type="caution">
    <text evidence="4">The sequence shown here is derived from an EMBL/GenBank/DDBJ whole genome shotgun (WGS) entry which is preliminary data.</text>
</comment>
<dbReference type="SUPFAM" id="SSF57667">
    <property type="entry name" value="beta-beta-alpha zinc fingers"/>
    <property type="match status" value="1"/>
</dbReference>
<reference evidence="4 5" key="1">
    <citation type="submission" date="2024-03" db="EMBL/GenBank/DDBJ databases">
        <title>Adaptation during the transition from Ophiocordyceps entomopathogen to insect associate is accompanied by gene loss and intensified selection.</title>
        <authorList>
            <person name="Ward C.M."/>
            <person name="Onetto C.A."/>
            <person name="Borneman A.R."/>
        </authorList>
    </citation>
    <scope>NUCLEOTIDE SEQUENCE [LARGE SCALE GENOMIC DNA]</scope>
    <source>
        <strain evidence="4">AWRI1</strain>
        <tissue evidence="4">Single Adult Female</tissue>
    </source>
</reference>
<feature type="compositionally biased region" description="Basic and acidic residues" evidence="2">
    <location>
        <begin position="73"/>
        <end position="97"/>
    </location>
</feature>
<keyword evidence="5" id="KW-1185">Reference proteome</keyword>
<sequence>MESVSVIKKVPKEIFPEVPQKDCKYECQTCNLEFSRKDNLRRHNMRHLEESGNKESKQSERSENNHLVAAKSVEGEKLKESSSHEDNTRRKSEEVSLSKKANTLKHHNIAAAFDLCRESVIKSVSKSTICNRISVIKDGREEFAKVCPSEVGVRIQNAAQLVPCQSYPSRNSSVVESISVQKPRSSDQSQRIQSQLSCHVQNTNCERMQMTRHCPIPKKKMVASYMNELYADSVAANSNATDESRSSTLNFVQSNSSRCFRYCDNNLLDLSMKSQSGSCY</sequence>
<protein>
    <recommendedName>
        <fullName evidence="3">C2H2-type domain-containing protein</fullName>
    </recommendedName>
</protein>